<reference evidence="16 17" key="1">
    <citation type="submission" date="2018-01" db="EMBL/GenBank/DDBJ databases">
        <title>Whole genome analyses suggest that Burkholderia sensu lato contains two further novel genera in the rhizoxinica-symbiotica group Mycetohabitans gen. nov., and Trinickia gen. nov.: implications for the evolution of diazotrophy and nodulation in the Burkholderiaceae.</title>
        <authorList>
            <person name="Estrada-de los Santos P."/>
            <person name="Palmer M."/>
            <person name="Chavez-Ramirez B."/>
            <person name="Beukes C."/>
            <person name="Steenkamp E.T."/>
            <person name="Hirsch A.M."/>
            <person name="Manyaka P."/>
            <person name="Maluk M."/>
            <person name="Lafos M."/>
            <person name="Crook M."/>
            <person name="Gross E."/>
            <person name="Simon M.F."/>
            <person name="Bueno dos Reis Junior F."/>
            <person name="Poole P.S."/>
            <person name="Venter S.N."/>
            <person name="James E.K."/>
        </authorList>
    </citation>
    <scope>NUCLEOTIDE SEQUENCE [LARGE SCALE GENOMIC DNA]</scope>
    <source>
        <strain evidence="16 17">WSM 3937</strain>
    </source>
</reference>
<feature type="domain" description="ATP-grasp" evidence="11">
    <location>
        <begin position="118"/>
        <end position="317"/>
    </location>
</feature>
<dbReference type="Pfam" id="PF02786">
    <property type="entry name" value="CPSase_L_D2"/>
    <property type="match status" value="1"/>
</dbReference>
<comment type="cofactor">
    <cofactor evidence="1">
        <name>biotin</name>
        <dbReference type="ChEBI" id="CHEBI:57586"/>
    </cofactor>
</comment>
<evidence type="ECO:0000256" key="7">
    <source>
        <dbReference type="ARBA" id="ARBA00023268"/>
    </source>
</evidence>
<comment type="pathway">
    <text evidence="2">Lipid metabolism; malonyl-CoA biosynthesis; malonyl-CoA from acetyl-CoA: step 1/1.</text>
</comment>
<keyword evidence="7" id="KW-0511">Multifunctional enzyme</keyword>
<dbReference type="UniPathway" id="UPA00655">
    <property type="reaction ID" value="UER00711"/>
</dbReference>
<evidence type="ECO:0000256" key="1">
    <source>
        <dbReference type="ARBA" id="ARBA00001953"/>
    </source>
</evidence>
<dbReference type="SUPFAM" id="SSF51246">
    <property type="entry name" value="Rudiment single hybrid motif"/>
    <property type="match status" value="1"/>
</dbReference>
<dbReference type="EMBL" id="CADIJZ010000030">
    <property type="protein sequence ID" value="CAB3733921.1"/>
    <property type="molecule type" value="Genomic_DNA"/>
</dbReference>
<feature type="domain" description="Biotin carboxylation" evidence="12">
    <location>
        <begin position="1"/>
        <end position="453"/>
    </location>
</feature>
<gene>
    <name evidence="15" type="primary">carB_3</name>
    <name evidence="16" type="ORF">C0Z16_29260</name>
    <name evidence="15" type="ORF">LMG27174_06067</name>
</gene>
<name>A0A2N7W7X3_9BURK</name>
<dbReference type="InterPro" id="IPR005481">
    <property type="entry name" value="BC-like_N"/>
</dbReference>
<dbReference type="SUPFAM" id="SSF52440">
    <property type="entry name" value="PreATP-grasp domain"/>
    <property type="match status" value="1"/>
</dbReference>
<evidence type="ECO:0000256" key="8">
    <source>
        <dbReference type="PROSITE-ProRule" id="PRU00409"/>
    </source>
</evidence>
<keyword evidence="5 8" id="KW-0547">Nucleotide-binding</keyword>
<dbReference type="PROSITE" id="PS50980">
    <property type="entry name" value="COA_CT_NTER"/>
    <property type="match status" value="1"/>
</dbReference>
<dbReference type="OrthoDB" id="9803706at2"/>
<keyword evidence="17" id="KW-1185">Reference proteome</keyword>
<evidence type="ECO:0000313" key="17">
    <source>
        <dbReference type="Proteomes" id="UP000235659"/>
    </source>
</evidence>
<dbReference type="SUPFAM" id="SSF56059">
    <property type="entry name" value="Glutathione synthetase ATP-binding domain-like"/>
    <property type="match status" value="1"/>
</dbReference>
<evidence type="ECO:0000259" key="13">
    <source>
        <dbReference type="PROSITE" id="PS50980"/>
    </source>
</evidence>
<keyword evidence="6 8" id="KW-0067">ATP-binding</keyword>
<feature type="domain" description="Lipoyl-binding" evidence="10">
    <location>
        <begin position="478"/>
        <end position="559"/>
    </location>
</feature>
<dbReference type="GO" id="GO:2001295">
    <property type="term" value="P:malonyl-CoA biosynthetic process"/>
    <property type="evidence" value="ECO:0007669"/>
    <property type="project" value="UniProtKB-UniPathway"/>
</dbReference>
<dbReference type="SUPFAM" id="SSF52096">
    <property type="entry name" value="ClpP/crotonase"/>
    <property type="match status" value="2"/>
</dbReference>
<dbReference type="PROSITE" id="PS50975">
    <property type="entry name" value="ATP_GRASP"/>
    <property type="match status" value="1"/>
</dbReference>
<dbReference type="Pfam" id="PF00289">
    <property type="entry name" value="Biotin_carb_N"/>
    <property type="match status" value="1"/>
</dbReference>
<dbReference type="Gene3D" id="2.40.50.100">
    <property type="match status" value="1"/>
</dbReference>
<dbReference type="CDD" id="cd06850">
    <property type="entry name" value="biotinyl_domain"/>
    <property type="match status" value="1"/>
</dbReference>
<dbReference type="InterPro" id="IPR011761">
    <property type="entry name" value="ATP-grasp"/>
</dbReference>
<dbReference type="EMBL" id="PNXY01000029">
    <property type="protein sequence ID" value="PMS25491.1"/>
    <property type="molecule type" value="Genomic_DNA"/>
</dbReference>
<dbReference type="Pfam" id="PF02785">
    <property type="entry name" value="Biotin_carb_C"/>
    <property type="match status" value="1"/>
</dbReference>
<dbReference type="PANTHER" id="PTHR48095">
    <property type="entry name" value="PYRUVATE CARBOXYLASE SUBUNIT A"/>
    <property type="match status" value="1"/>
</dbReference>
<dbReference type="Proteomes" id="UP000235659">
    <property type="component" value="Unassembled WGS sequence"/>
</dbReference>
<dbReference type="InterPro" id="IPR011764">
    <property type="entry name" value="Biotin_carboxylation_dom"/>
</dbReference>
<evidence type="ECO:0000256" key="3">
    <source>
        <dbReference type="ARBA" id="ARBA00013058"/>
    </source>
</evidence>
<dbReference type="InterPro" id="IPR051602">
    <property type="entry name" value="ACC_Biotin_Carboxylase"/>
</dbReference>
<dbReference type="RefSeq" id="WP_102635541.1">
    <property type="nucleotide sequence ID" value="NZ_CADIJZ010000030.1"/>
</dbReference>
<evidence type="ECO:0000313" key="16">
    <source>
        <dbReference type="EMBL" id="PMS25491.1"/>
    </source>
</evidence>
<evidence type="ECO:0000313" key="18">
    <source>
        <dbReference type="Proteomes" id="UP000494205"/>
    </source>
</evidence>
<accession>A0A2N7W7X3</accession>
<keyword evidence="4" id="KW-0436">Ligase</keyword>
<dbReference type="PANTHER" id="PTHR48095:SF5">
    <property type="entry name" value="BLL7292 PROTEIN"/>
    <property type="match status" value="1"/>
</dbReference>
<dbReference type="SMART" id="SM00878">
    <property type="entry name" value="Biotin_carb_C"/>
    <property type="match status" value="1"/>
</dbReference>
<dbReference type="InterPro" id="IPR016185">
    <property type="entry name" value="PreATP-grasp_dom_sf"/>
</dbReference>
<evidence type="ECO:0000256" key="6">
    <source>
        <dbReference type="ARBA" id="ARBA00022840"/>
    </source>
</evidence>
<dbReference type="InterPro" id="IPR011762">
    <property type="entry name" value="COA_CT_N"/>
</dbReference>
<evidence type="ECO:0000259" key="12">
    <source>
        <dbReference type="PROSITE" id="PS50979"/>
    </source>
</evidence>
<evidence type="ECO:0000256" key="9">
    <source>
        <dbReference type="SAM" id="MobiDB-lite"/>
    </source>
</evidence>
<dbReference type="Pfam" id="PF01039">
    <property type="entry name" value="Carboxyl_trans"/>
    <property type="match status" value="1"/>
</dbReference>
<dbReference type="PROSITE" id="PS50989">
    <property type="entry name" value="COA_CT_CTER"/>
    <property type="match status" value="1"/>
</dbReference>
<dbReference type="EC" id="6.4.1.2" evidence="3"/>
<dbReference type="Gene3D" id="3.90.226.10">
    <property type="entry name" value="2-enoyl-CoA Hydratase, Chain A, domain 1"/>
    <property type="match status" value="2"/>
</dbReference>
<dbReference type="PROSITE" id="PS50968">
    <property type="entry name" value="BIOTINYL_LIPOYL"/>
    <property type="match status" value="1"/>
</dbReference>
<dbReference type="InterPro" id="IPR005479">
    <property type="entry name" value="CPAse_ATP-bd"/>
</dbReference>
<dbReference type="InterPro" id="IPR011053">
    <property type="entry name" value="Single_hybrid_motif"/>
</dbReference>
<dbReference type="GO" id="GO:0005524">
    <property type="term" value="F:ATP binding"/>
    <property type="evidence" value="ECO:0007669"/>
    <property type="project" value="UniProtKB-UniRule"/>
</dbReference>
<dbReference type="SUPFAM" id="SSF51230">
    <property type="entry name" value="Single hybrid motif"/>
    <property type="match status" value="1"/>
</dbReference>
<dbReference type="Pfam" id="PF00364">
    <property type="entry name" value="Biotin_lipoyl"/>
    <property type="match status" value="1"/>
</dbReference>
<reference evidence="15 18" key="2">
    <citation type="submission" date="2020-04" db="EMBL/GenBank/DDBJ databases">
        <authorList>
            <person name="De Canck E."/>
        </authorList>
    </citation>
    <scope>NUCLEOTIDE SEQUENCE [LARGE SCALE GENOMIC DNA]</scope>
    <source>
        <strain evidence="15 18">LMG 27174</strain>
    </source>
</reference>
<proteinExistence type="predicted"/>
<evidence type="ECO:0000256" key="5">
    <source>
        <dbReference type="ARBA" id="ARBA00022741"/>
    </source>
</evidence>
<dbReference type="GO" id="GO:0003989">
    <property type="term" value="F:acetyl-CoA carboxylase activity"/>
    <property type="evidence" value="ECO:0007669"/>
    <property type="project" value="UniProtKB-EC"/>
</dbReference>
<dbReference type="PROSITE" id="PS50979">
    <property type="entry name" value="BC"/>
    <property type="match status" value="1"/>
</dbReference>
<dbReference type="GO" id="GO:0046872">
    <property type="term" value="F:metal ion binding"/>
    <property type="evidence" value="ECO:0007669"/>
    <property type="project" value="InterPro"/>
</dbReference>
<evidence type="ECO:0000256" key="4">
    <source>
        <dbReference type="ARBA" id="ARBA00022598"/>
    </source>
</evidence>
<sequence>MKRLLIANRGEVAIRIARAAADLGIWSVAVYSQDDVRSLHRLRADESRELQGSGPAAYLDISQIVAVARETACDAVHPGYGFLSESAEFARQLRAAGLTFVGAPSEVLDLFGDKGAARRLAIQCGVSVPNGTLQDTGLEEALRVFDETRSGLMVKAVSGGGGRGMRRVDERAHLASAIEVCRSEAKLAFGNEAIYVEEFVTDARHVEVQVLADSSGAITVFGERECSLQRRQQKVIEVAPAPGLEPAVRDAMMEAASKLSRAAGLIGLGTFEFLMTYESGRAHWVFIECNPRLQVEHTVTEAVFGVDLVQAQLQVAAGASLEALGMQQERIGPPNGYAIELRINMEQIVGGEVRPVAGTLSVFEPPAGPGIRVDTFGYAGFAPSPRFDALLAKLVVHAPRANFRTALNRAQRALAEFTIDGIPTNQSLLHRLLAHPAVEQMAVTTNFIEQNMGSLPEVAAGRARQFEPVGLPPTGAGANPEEDPPQDDGSVAVRSPMAGSVLELDVGVGQRIGASDRVAVLEAMKMHSEIHAGAAGVVTRVLVKVGDVVAGNAALLWVAPAGALDTGEDSGTDVPRAISLEEVPPTIEEVWTQRAATLDEQRPVAVAKRHSSGRRTARENLADLCDEGSFVEFGSLAVASMRGFDPAELRAISPSDGIVAGLATINGATQRRSRCALLAFDSTVFAGTMGMVAKVKIERLARIAGEGQIPLVIFAEGGGARSGESDGEGANGSLETFLQLARVKGRAPLIGIVAGNCFAANAALLGLCDIIIATRAASIGMAGPAMIEGAGLGRFAPEEVGPAAMQSRNGVVTVVAEDEAEAVMTARRCVGYFQGPARAGESPDQRLLRHIVPANRLLAYDIRALLSTLADKDSVVEMRPEFGKAIVTAMVRIDGIPFGILANDPRHLGGAIDADAADKAAGFLQMCETFGFPLVTLCDTPGFMVGPDAEKQALVRHVMHMMAVGANLTVPHFTVVLRKCYGLGGLTMNLGSYTRPLFHVAWPSGEYGAMNAEGSVRISHKRELAEIEDPDERRQRQQELVQAIQDRGKALRAAARGAIDEIIDPVETRRWLLAGLLSVRPINGGDLDCPT</sequence>
<dbReference type="Gene3D" id="3.30.470.20">
    <property type="entry name" value="ATP-grasp fold, B domain"/>
    <property type="match status" value="1"/>
</dbReference>
<evidence type="ECO:0000313" key="15">
    <source>
        <dbReference type="EMBL" id="CAB3733921.1"/>
    </source>
</evidence>
<evidence type="ECO:0000259" key="14">
    <source>
        <dbReference type="PROSITE" id="PS50989"/>
    </source>
</evidence>
<dbReference type="InterPro" id="IPR011054">
    <property type="entry name" value="Rudment_hybrid_motif"/>
</dbReference>
<organism evidence="15 18">
    <name type="scientific">Paraburkholderia rhynchosiae</name>
    <dbReference type="NCBI Taxonomy" id="487049"/>
    <lineage>
        <taxon>Bacteria</taxon>
        <taxon>Pseudomonadati</taxon>
        <taxon>Pseudomonadota</taxon>
        <taxon>Betaproteobacteria</taxon>
        <taxon>Burkholderiales</taxon>
        <taxon>Burkholderiaceae</taxon>
        <taxon>Paraburkholderia</taxon>
    </lineage>
</organism>
<dbReference type="InterPro" id="IPR005482">
    <property type="entry name" value="Biotin_COase_C"/>
</dbReference>
<evidence type="ECO:0000259" key="10">
    <source>
        <dbReference type="PROSITE" id="PS50968"/>
    </source>
</evidence>
<dbReference type="InterPro" id="IPR011763">
    <property type="entry name" value="COA_CT_C"/>
</dbReference>
<dbReference type="InterPro" id="IPR034733">
    <property type="entry name" value="AcCoA_carboxyl_beta"/>
</dbReference>
<dbReference type="PROSITE" id="PS00867">
    <property type="entry name" value="CPSASE_2"/>
    <property type="match status" value="1"/>
</dbReference>
<dbReference type="Proteomes" id="UP000494205">
    <property type="component" value="Unassembled WGS sequence"/>
</dbReference>
<feature type="region of interest" description="Disordered" evidence="9">
    <location>
        <begin position="468"/>
        <end position="492"/>
    </location>
</feature>
<feature type="domain" description="CoA carboxyltransferase N-terminal" evidence="13">
    <location>
        <begin position="584"/>
        <end position="846"/>
    </location>
</feature>
<dbReference type="AlphaFoldDB" id="A0A2N7W7X3"/>
<dbReference type="InterPro" id="IPR029045">
    <property type="entry name" value="ClpP/crotonase-like_dom_sf"/>
</dbReference>
<evidence type="ECO:0000259" key="11">
    <source>
        <dbReference type="PROSITE" id="PS50975"/>
    </source>
</evidence>
<protein>
    <recommendedName>
        <fullName evidence="3">acetyl-CoA carboxylase</fullName>
        <ecNumber evidence="3">6.4.1.2</ecNumber>
    </recommendedName>
</protein>
<dbReference type="InterPro" id="IPR000089">
    <property type="entry name" value="Biotin_lipoyl"/>
</dbReference>
<evidence type="ECO:0000256" key="2">
    <source>
        <dbReference type="ARBA" id="ARBA00004956"/>
    </source>
</evidence>
<feature type="domain" description="CoA carboxyltransferase C-terminal" evidence="14">
    <location>
        <begin position="839"/>
        <end position="1091"/>
    </location>
</feature>